<keyword evidence="5 6" id="KW-0804">Transcription</keyword>
<protein>
    <recommendedName>
        <fullName evidence="6">Transcription antitermination protein NusB</fullName>
    </recommendedName>
    <alternativeName>
        <fullName evidence="6">Antitermination factor NusB</fullName>
    </alternativeName>
</protein>
<dbReference type="GO" id="GO:0005829">
    <property type="term" value="C:cytosol"/>
    <property type="evidence" value="ECO:0007669"/>
    <property type="project" value="TreeGrafter"/>
</dbReference>
<dbReference type="InterPro" id="IPR011605">
    <property type="entry name" value="NusB_fam"/>
</dbReference>
<accession>A0A1B2M3M7</accession>
<keyword evidence="4 6" id="KW-0805">Transcription regulation</keyword>
<keyword evidence="9" id="KW-1185">Reference proteome</keyword>
<keyword evidence="2 6" id="KW-0889">Transcription antitermination</keyword>
<evidence type="ECO:0000256" key="4">
    <source>
        <dbReference type="ARBA" id="ARBA00023015"/>
    </source>
</evidence>
<dbReference type="InterPro" id="IPR006027">
    <property type="entry name" value="NusB_RsmB_TIM44"/>
</dbReference>
<evidence type="ECO:0000256" key="6">
    <source>
        <dbReference type="HAMAP-Rule" id="MF_00073"/>
    </source>
</evidence>
<dbReference type="AlphaFoldDB" id="A0A1B2M3M7"/>
<dbReference type="NCBIfam" id="TIGR01951">
    <property type="entry name" value="nusB"/>
    <property type="match status" value="1"/>
</dbReference>
<keyword evidence="3 6" id="KW-0694">RNA-binding</keyword>
<dbReference type="HAMAP" id="MF_00073">
    <property type="entry name" value="NusB"/>
    <property type="match status" value="1"/>
</dbReference>
<gene>
    <name evidence="6" type="primary">nusB</name>
    <name evidence="8" type="ORF">BFG52_16380</name>
</gene>
<dbReference type="GO" id="GO:0006353">
    <property type="term" value="P:DNA-templated transcription termination"/>
    <property type="evidence" value="ECO:0007669"/>
    <property type="project" value="UniProtKB-UniRule"/>
</dbReference>
<evidence type="ECO:0000313" key="8">
    <source>
        <dbReference type="EMBL" id="AOA59769.1"/>
    </source>
</evidence>
<dbReference type="GO" id="GO:0003723">
    <property type="term" value="F:RNA binding"/>
    <property type="evidence" value="ECO:0007669"/>
    <property type="project" value="UniProtKB-UniRule"/>
</dbReference>
<dbReference type="KEGG" id="ala:BFG52_16380"/>
<dbReference type="GO" id="GO:0031564">
    <property type="term" value="P:transcription antitermination"/>
    <property type="evidence" value="ECO:0007669"/>
    <property type="project" value="UniProtKB-KW"/>
</dbReference>
<comment type="similarity">
    <text evidence="1 6">Belongs to the NusB family.</text>
</comment>
<dbReference type="Proteomes" id="UP000093391">
    <property type="component" value="Chromosome"/>
</dbReference>
<dbReference type="PANTHER" id="PTHR11078:SF3">
    <property type="entry name" value="ANTITERMINATION NUSB DOMAIN-CONTAINING PROTEIN"/>
    <property type="match status" value="1"/>
</dbReference>
<dbReference type="RefSeq" id="WP_067558824.1">
    <property type="nucleotide sequence ID" value="NZ_CP016895.1"/>
</dbReference>
<organism evidence="8 9">
    <name type="scientific">Acinetobacter larvae</name>
    <dbReference type="NCBI Taxonomy" id="1789224"/>
    <lineage>
        <taxon>Bacteria</taxon>
        <taxon>Pseudomonadati</taxon>
        <taxon>Pseudomonadota</taxon>
        <taxon>Gammaproteobacteria</taxon>
        <taxon>Moraxellales</taxon>
        <taxon>Moraxellaceae</taxon>
        <taxon>Acinetobacter</taxon>
    </lineage>
</organism>
<feature type="domain" description="NusB/RsmB/TIM44" evidence="7">
    <location>
        <begin position="13"/>
        <end position="137"/>
    </location>
</feature>
<dbReference type="OrthoDB" id="9789556at2"/>
<dbReference type="EMBL" id="CP016895">
    <property type="protein sequence ID" value="AOA59769.1"/>
    <property type="molecule type" value="Genomic_DNA"/>
</dbReference>
<dbReference type="STRING" id="1789224.BFG52_16380"/>
<reference evidence="8 9" key="1">
    <citation type="submission" date="2016-08" db="EMBL/GenBank/DDBJ databases">
        <authorList>
            <person name="Seilhamer J.J."/>
        </authorList>
    </citation>
    <scope>NUCLEOTIDE SEQUENCE [LARGE SCALE GENOMIC DNA]</scope>
    <source>
        <strain evidence="8 9">BRTC-1</strain>
    </source>
</reference>
<dbReference type="Gene3D" id="1.10.940.10">
    <property type="entry name" value="NusB-like"/>
    <property type="match status" value="1"/>
</dbReference>
<dbReference type="InterPro" id="IPR035926">
    <property type="entry name" value="NusB-like_sf"/>
</dbReference>
<name>A0A1B2M3M7_9GAMM</name>
<evidence type="ECO:0000256" key="2">
    <source>
        <dbReference type="ARBA" id="ARBA00022814"/>
    </source>
</evidence>
<dbReference type="Pfam" id="PF01029">
    <property type="entry name" value="NusB"/>
    <property type="match status" value="1"/>
</dbReference>
<evidence type="ECO:0000259" key="7">
    <source>
        <dbReference type="Pfam" id="PF01029"/>
    </source>
</evidence>
<dbReference type="SUPFAM" id="SSF48013">
    <property type="entry name" value="NusB-like"/>
    <property type="match status" value="1"/>
</dbReference>
<dbReference type="PANTHER" id="PTHR11078">
    <property type="entry name" value="N UTILIZATION SUBSTANCE PROTEIN B-RELATED"/>
    <property type="match status" value="1"/>
</dbReference>
<proteinExistence type="inferred from homology"/>
<evidence type="ECO:0000256" key="5">
    <source>
        <dbReference type="ARBA" id="ARBA00023163"/>
    </source>
</evidence>
<evidence type="ECO:0000256" key="3">
    <source>
        <dbReference type="ARBA" id="ARBA00022884"/>
    </source>
</evidence>
<comment type="function">
    <text evidence="6">Involved in transcription antitermination. Required for transcription of ribosomal RNA (rRNA) genes. Binds specifically to the boxA antiterminator sequence of the ribosomal RNA (rrn) operons.</text>
</comment>
<evidence type="ECO:0000256" key="1">
    <source>
        <dbReference type="ARBA" id="ARBA00005952"/>
    </source>
</evidence>
<evidence type="ECO:0000313" key="9">
    <source>
        <dbReference type="Proteomes" id="UP000093391"/>
    </source>
</evidence>
<sequence>MSQTLQAAYAAKRKARRFAVQGIYEWQMSHNPVHAIEARTRAENHMHKVDLNYYHELLTQVVAEHNALDALLVPVLDRELAALDGVELATLRLGAYELKQHLEIPYRVVLDEAIELAKYFGGADSHKYINGVLDRLAESLREAEKKQAK</sequence>